<feature type="transmembrane region" description="Helical" evidence="10">
    <location>
        <begin position="282"/>
        <end position="298"/>
    </location>
</feature>
<evidence type="ECO:0000256" key="3">
    <source>
        <dbReference type="ARBA" id="ARBA00022449"/>
    </source>
</evidence>
<dbReference type="InterPro" id="IPR038770">
    <property type="entry name" value="Na+/solute_symporter_sf"/>
</dbReference>
<dbReference type="InterPro" id="IPR006153">
    <property type="entry name" value="Cation/H_exchanger_TM"/>
</dbReference>
<evidence type="ECO:0000256" key="7">
    <source>
        <dbReference type="ARBA" id="ARBA00023065"/>
    </source>
</evidence>
<dbReference type="PANTHER" id="PTHR43562:SF3">
    <property type="entry name" value="SODIUM ION_PROTON EXCHANGER (EUROFUNG)"/>
    <property type="match status" value="1"/>
</dbReference>
<proteinExistence type="predicted"/>
<evidence type="ECO:0000256" key="6">
    <source>
        <dbReference type="ARBA" id="ARBA00023053"/>
    </source>
</evidence>
<feature type="transmembrane region" description="Helical" evidence="10">
    <location>
        <begin position="304"/>
        <end position="327"/>
    </location>
</feature>
<keyword evidence="13" id="KW-1185">Reference proteome</keyword>
<gene>
    <name evidence="12" type="ORF">HC757_13620</name>
</gene>
<feature type="transmembrane region" description="Helical" evidence="10">
    <location>
        <begin position="185"/>
        <end position="207"/>
    </location>
</feature>
<feature type="domain" description="Cation/H+ exchanger transmembrane" evidence="11">
    <location>
        <begin position="12"/>
        <end position="392"/>
    </location>
</feature>
<evidence type="ECO:0000256" key="8">
    <source>
        <dbReference type="ARBA" id="ARBA00023136"/>
    </source>
</evidence>
<dbReference type="Pfam" id="PF00999">
    <property type="entry name" value="Na_H_Exchanger"/>
    <property type="match status" value="1"/>
</dbReference>
<sequence length="399" mass="43268">MAIDHFLMSMFLILLLGRLLSELGHRLGWPSVVGEILAGLLIGPSLLNWVTPDPTLAIIAELGVILLLFDIGCKTSMKHLYHSGRSVFWVALLGIILPGVSTGLAAAYWLELSTFSAIFFGCALTATSIGISLRVLTQAGQQQNPAGHIILGAAVVDDIVGVALLSLMFNFAISGRIDLASTARLSLVIVAFLLLSLIATRMLIYLFRALQPRAKHSGYETLAAMSLIYLFTWLAHWVGAPTLLGGFIVGMALSRQFVSPINRYLQNPFSFTHQLEQATRPLVDMLAPVFFVYIGISLDLSQLHISWSGLAILLWLSLIAIVSKLLAGLVVKGNWRQKLLIGSAMIPRGEVGLVFAKLGHQLGVLPPKLFAELILIIAITTLIGPLLLKWVLSGQQTHS</sequence>
<evidence type="ECO:0000313" key="12">
    <source>
        <dbReference type="EMBL" id="NMH66198.1"/>
    </source>
</evidence>
<name>A0A972FU24_9GAMM</name>
<reference evidence="12" key="1">
    <citation type="submission" date="2020-04" db="EMBL/GenBank/DDBJ databases">
        <title>Description of Shewanella salipaludis sp. nov., isolated from a salt marsh.</title>
        <authorList>
            <person name="Park S."/>
            <person name="Yoon J.-H."/>
        </authorList>
    </citation>
    <scope>NUCLEOTIDE SEQUENCE</scope>
    <source>
        <strain evidence="12">SHSM-M6</strain>
    </source>
</reference>
<keyword evidence="7" id="KW-0406">Ion transport</keyword>
<dbReference type="Proteomes" id="UP000737113">
    <property type="component" value="Unassembled WGS sequence"/>
</dbReference>
<feature type="transmembrane region" description="Helical" evidence="10">
    <location>
        <begin position="149"/>
        <end position="173"/>
    </location>
</feature>
<evidence type="ECO:0000256" key="9">
    <source>
        <dbReference type="ARBA" id="ARBA00023201"/>
    </source>
</evidence>
<dbReference type="GO" id="GO:0006814">
    <property type="term" value="P:sodium ion transport"/>
    <property type="evidence" value="ECO:0007669"/>
    <property type="project" value="UniProtKB-KW"/>
</dbReference>
<evidence type="ECO:0000313" key="13">
    <source>
        <dbReference type="Proteomes" id="UP000737113"/>
    </source>
</evidence>
<comment type="caution">
    <text evidence="12">The sequence shown here is derived from an EMBL/GenBank/DDBJ whole genome shotgun (WGS) entry which is preliminary data.</text>
</comment>
<evidence type="ECO:0000256" key="5">
    <source>
        <dbReference type="ARBA" id="ARBA00022989"/>
    </source>
</evidence>
<dbReference type="Gene3D" id="1.20.1530.20">
    <property type="match status" value="1"/>
</dbReference>
<keyword evidence="8 10" id="KW-0472">Membrane</keyword>
<organism evidence="12 13">
    <name type="scientific">Shewanella salipaludis</name>
    <dbReference type="NCBI Taxonomy" id="2723052"/>
    <lineage>
        <taxon>Bacteria</taxon>
        <taxon>Pseudomonadati</taxon>
        <taxon>Pseudomonadota</taxon>
        <taxon>Gammaproteobacteria</taxon>
        <taxon>Alteromonadales</taxon>
        <taxon>Shewanellaceae</taxon>
        <taxon>Shewanella</taxon>
    </lineage>
</organism>
<keyword evidence="9" id="KW-0739">Sodium transport</keyword>
<keyword evidence="2" id="KW-0813">Transport</keyword>
<protein>
    <submittedName>
        <fullName evidence="12">Cation:proton antiporter</fullName>
    </submittedName>
</protein>
<evidence type="ECO:0000256" key="2">
    <source>
        <dbReference type="ARBA" id="ARBA00022448"/>
    </source>
</evidence>
<feature type="transmembrane region" description="Helical" evidence="10">
    <location>
        <begin position="370"/>
        <end position="392"/>
    </location>
</feature>
<evidence type="ECO:0000259" key="11">
    <source>
        <dbReference type="Pfam" id="PF00999"/>
    </source>
</evidence>
<keyword evidence="3" id="KW-0050">Antiport</keyword>
<dbReference type="EMBL" id="JAAXYH010000010">
    <property type="protein sequence ID" value="NMH66198.1"/>
    <property type="molecule type" value="Genomic_DNA"/>
</dbReference>
<dbReference type="AlphaFoldDB" id="A0A972FU24"/>
<evidence type="ECO:0000256" key="4">
    <source>
        <dbReference type="ARBA" id="ARBA00022692"/>
    </source>
</evidence>
<keyword evidence="4 10" id="KW-0812">Transmembrane</keyword>
<keyword evidence="5 10" id="KW-1133">Transmembrane helix</keyword>
<dbReference type="GO" id="GO:0015297">
    <property type="term" value="F:antiporter activity"/>
    <property type="evidence" value="ECO:0007669"/>
    <property type="project" value="UniProtKB-KW"/>
</dbReference>
<dbReference type="PANTHER" id="PTHR43562">
    <property type="entry name" value="NAPA-TYPE SODIUM/HYDROGEN ANTIPORTER"/>
    <property type="match status" value="1"/>
</dbReference>
<accession>A0A972FU24</accession>
<comment type="subcellular location">
    <subcellularLocation>
        <location evidence="1">Membrane</location>
        <topology evidence="1">Multi-pass membrane protein</topology>
    </subcellularLocation>
</comment>
<evidence type="ECO:0000256" key="10">
    <source>
        <dbReference type="SAM" id="Phobius"/>
    </source>
</evidence>
<feature type="transmembrane region" description="Helical" evidence="10">
    <location>
        <begin position="87"/>
        <end position="109"/>
    </location>
</feature>
<keyword evidence="6" id="KW-0915">Sodium</keyword>
<evidence type="ECO:0000256" key="1">
    <source>
        <dbReference type="ARBA" id="ARBA00004141"/>
    </source>
</evidence>
<feature type="transmembrane region" description="Helical" evidence="10">
    <location>
        <begin position="115"/>
        <end position="137"/>
    </location>
</feature>
<dbReference type="GO" id="GO:1902600">
    <property type="term" value="P:proton transmembrane transport"/>
    <property type="evidence" value="ECO:0007669"/>
    <property type="project" value="InterPro"/>
</dbReference>
<dbReference type="GO" id="GO:0016020">
    <property type="term" value="C:membrane"/>
    <property type="evidence" value="ECO:0007669"/>
    <property type="project" value="UniProtKB-SubCell"/>
</dbReference>